<feature type="compositionally biased region" description="Polar residues" evidence="1">
    <location>
        <begin position="502"/>
        <end position="515"/>
    </location>
</feature>
<dbReference type="Pfam" id="PF12722">
    <property type="entry name" value="Hid1"/>
    <property type="match status" value="2"/>
</dbReference>
<organism evidence="3 4">
    <name type="scientific">Candida glabrata (strain ATCC 2001 / BCRC 20586 / JCM 3761 / NBRC 0622 / NRRL Y-65 / CBS 138)</name>
    <name type="common">Yeast</name>
    <name type="synonym">Nakaseomyces glabratus</name>
    <dbReference type="NCBI Taxonomy" id="284593"/>
    <lineage>
        <taxon>Eukaryota</taxon>
        <taxon>Fungi</taxon>
        <taxon>Dikarya</taxon>
        <taxon>Ascomycota</taxon>
        <taxon>Saccharomycotina</taxon>
        <taxon>Saccharomycetes</taxon>
        <taxon>Saccharomycetales</taxon>
        <taxon>Saccharomycetaceae</taxon>
        <taxon>Nakaseomyces</taxon>
    </lineage>
</organism>
<feature type="region of interest" description="Disordered" evidence="1">
    <location>
        <begin position="854"/>
        <end position="882"/>
    </location>
</feature>
<feature type="region of interest" description="Disordered" evidence="1">
    <location>
        <begin position="477"/>
        <end position="529"/>
    </location>
</feature>
<sequence>MGNTDSKLNSLYKEHLLKLARPEITSIDNSQNGVICLFNPEYSLREIIDLYNNRGNITPDKSLKHTSDNHSTSIEDNLFTDYYKNFLKFDFQKIDNFNDLISKDELRTIYKNNKENYLNLIRFVILKIILIPSIFGNTQNKSSFNKLFKQLLTCIKILTKLVPVYLENIVNGEKDILWDTSPDALFGEHIPDTDLIPVSMTSALKTSLDMPTADLASPHMERPLGAALLDSCLNLLFIEDFTVSSSSDTSQKTGDLTMILWENGINTYDTSYYTQFVHLDANRLQIIELLLALVSIDIYLPVNSDGFKAKDKIKNKYLDYMKYEAREHSVICLTASIINLFCRHSAYYKQEGTNPYKIIPKENSRENPKYSNRNSFDTNPGSSNNINSQWLPELRSKLVISSLQFLNVMICPEESNTKVTKKRMVNTAVSYLATLQREFDLKLILTSVIRIFKLPIDAAIDEDSNLFTFPTASSRKKHQNLSNHSRTSSSSNIKRSTSNSSATSRYDSNPNTVTGSPKLANMRENNTSSYSSLPPLPPILCQSLVFLINVIKINKLVKNQFADKFASKFVVFAVYYLKYYNDNPEYSLTVIPVINMLALYLTSKPLVLLKMLDPFNSNYYTNKIPNAFKLTSGNINNLTYRDFTVIQLCNIADYEVKNNIQPNPIIYETLYNLIPIDPKWLASDTSGADDEELTLLSRKKSINSSGNGLKSCERLSYNASLAVLHLISKMSSRNYLTTYSTPRIASMVTSIPAYVLSPGFKLDLLAILLRAVSLYVVSNTDEAMNLIFAFARHKSVILQLSEVMNSIAKNFSPTNTQISTTDKNIRLRDFYRLHDLSYNNINFRKAFNNDEGFHRSSSPNLIKSNNGKNNDNNDSDNDSMDMNSSAYLVLTKPIAREYSSDDLRNNNLTTREHAGSNNNNNINSSNDKTLQVLEYVDFINDPIISLANESDYFKMRPKWPVGISMKSKVKSSMKKDFVRSWQGNDSMVLLVKIVKVLLYDFPEIATINNSEYYVLLKKMEESKDHFLSMIKDNIPIYMRTGSSIQHQKLSIDDESKFSTIWFYTLCWSDIFNTHSSPYNKSLINELEEVEETNDIIPTISNNGSNIFADPGSPVLERWNSNSSNLSRTNSNSSSLMGYFFQQPQSASSNRSSVDHTSRFIESKNASAPTKKASAPQNSSFSLFKFSWTGFNKNGNSDDCDVIKEEEETTVSQTSTRNGVNQQIFVSALDMSLLKSNIWVDTKVRMFIVEREEKEEFSLLDMTSTFFKKLKFNNSAAMSNWESNNIPGSTPLASVPFAARNPMF</sequence>
<dbReference type="GO" id="GO:0000138">
    <property type="term" value="C:Golgi trans cisterna"/>
    <property type="evidence" value="ECO:0007669"/>
    <property type="project" value="TreeGrafter"/>
</dbReference>
<reference evidence="3 4" key="1">
    <citation type="journal article" date="2004" name="Nature">
        <title>Genome evolution in yeasts.</title>
        <authorList>
            <consortium name="Genolevures"/>
            <person name="Dujon B."/>
            <person name="Sherman D."/>
            <person name="Fischer G."/>
            <person name="Durrens P."/>
            <person name="Casaregola S."/>
            <person name="Lafontaine I."/>
            <person name="de Montigny J."/>
            <person name="Marck C."/>
            <person name="Neuveglise C."/>
            <person name="Talla E."/>
            <person name="Goffard N."/>
            <person name="Frangeul L."/>
            <person name="Aigle M."/>
            <person name="Anthouard V."/>
            <person name="Babour A."/>
            <person name="Barbe V."/>
            <person name="Barnay S."/>
            <person name="Blanchin S."/>
            <person name="Beckerich J.M."/>
            <person name="Beyne E."/>
            <person name="Bleykasten C."/>
            <person name="Boisrame A."/>
            <person name="Boyer J."/>
            <person name="Cattolico L."/>
            <person name="Confanioleri F."/>
            <person name="de Daruvar A."/>
            <person name="Despons L."/>
            <person name="Fabre E."/>
            <person name="Fairhead C."/>
            <person name="Ferry-Dumazet H."/>
            <person name="Groppi A."/>
            <person name="Hantraye F."/>
            <person name="Hennequin C."/>
            <person name="Jauniaux N."/>
            <person name="Joyet P."/>
            <person name="Kachouri R."/>
            <person name="Kerrest A."/>
            <person name="Koszul R."/>
            <person name="Lemaire M."/>
            <person name="Lesur I."/>
            <person name="Ma L."/>
            <person name="Muller H."/>
            <person name="Nicaud J.M."/>
            <person name="Nikolski M."/>
            <person name="Oztas S."/>
            <person name="Ozier-Kalogeropoulos O."/>
            <person name="Pellenz S."/>
            <person name="Potier S."/>
            <person name="Richard G.F."/>
            <person name="Straub M.L."/>
            <person name="Suleau A."/>
            <person name="Swennene D."/>
            <person name="Tekaia F."/>
            <person name="Wesolowski-Louvel M."/>
            <person name="Westhof E."/>
            <person name="Wirth B."/>
            <person name="Zeniou-Meyer M."/>
            <person name="Zivanovic I."/>
            <person name="Bolotin-Fukuhara M."/>
            <person name="Thierry A."/>
            <person name="Bouchier C."/>
            <person name="Caudron B."/>
            <person name="Scarpelli C."/>
            <person name="Gaillardin C."/>
            <person name="Weissenbach J."/>
            <person name="Wincker P."/>
            <person name="Souciet J.L."/>
        </authorList>
    </citation>
    <scope>NUCLEOTIDE SEQUENCE [LARGE SCALE GENOMIC DNA]</scope>
    <source>
        <strain evidence="4">ATCC 2001 / BCRC 20586 / JCM 3761 / NBRC 0622 / NRRL Y-65 / CBS 138</strain>
    </source>
</reference>
<dbReference type="eggNOG" id="KOG2226">
    <property type="taxonomic scope" value="Eukaryota"/>
</dbReference>
<name>Q6FK58_CANGA</name>
<evidence type="ECO:0000313" key="2">
    <source>
        <dbReference type="CGD" id="CAL0137083"/>
    </source>
</evidence>
<evidence type="ECO:0000256" key="1">
    <source>
        <dbReference type="SAM" id="MobiDB-lite"/>
    </source>
</evidence>
<evidence type="ECO:0000313" key="3">
    <source>
        <dbReference type="EMBL" id="CAG62362.1"/>
    </source>
</evidence>
<dbReference type="HOGENOM" id="CLU_003989_0_0_1"/>
<gene>
    <name evidence="2 3" type="ordered locus">CAGL0M00924g</name>
</gene>
<dbReference type="Proteomes" id="UP000002428">
    <property type="component" value="Chromosome M"/>
</dbReference>
<feature type="compositionally biased region" description="Polar residues" evidence="1">
    <location>
        <begin position="369"/>
        <end position="382"/>
    </location>
</feature>
<evidence type="ECO:0000313" key="4">
    <source>
        <dbReference type="Proteomes" id="UP000002428"/>
    </source>
</evidence>
<dbReference type="FunCoup" id="Q6FK58">
    <property type="interactions" value="59"/>
</dbReference>
<dbReference type="CGD" id="CAL0137083">
    <property type="gene designation" value="CAGL0M00924g"/>
</dbReference>
<protein>
    <recommendedName>
        <fullName evidence="5">Protein ECM30</fullName>
    </recommendedName>
</protein>
<proteinExistence type="predicted"/>
<dbReference type="KEGG" id="cgr:2891155"/>
<dbReference type="VEuPathDB" id="FungiDB:CAGL0M00924g"/>
<dbReference type="OMA" id="WENGINT"/>
<evidence type="ECO:0008006" key="5">
    <source>
        <dbReference type="Google" id="ProtNLM"/>
    </source>
</evidence>
<dbReference type="InParanoid" id="Q6FK58"/>
<feature type="compositionally biased region" description="Low complexity" evidence="1">
    <location>
        <begin position="863"/>
        <end position="872"/>
    </location>
</feature>
<feature type="compositionally biased region" description="Low complexity" evidence="1">
    <location>
        <begin position="480"/>
        <end position="501"/>
    </location>
</feature>
<feature type="region of interest" description="Disordered" evidence="1">
    <location>
        <begin position="904"/>
        <end position="923"/>
    </location>
</feature>
<dbReference type="EMBL" id="CR380959">
    <property type="protein sequence ID" value="CAG62362.1"/>
    <property type="molecule type" value="Genomic_DNA"/>
</dbReference>
<keyword evidence="4" id="KW-1185">Reference proteome</keyword>
<dbReference type="GO" id="GO:0016020">
    <property type="term" value="C:membrane"/>
    <property type="evidence" value="ECO:0007669"/>
    <property type="project" value="TreeGrafter"/>
</dbReference>
<accession>Q6FK58</accession>
<dbReference type="InterPro" id="IPR026705">
    <property type="entry name" value="Hid-1/Ecm30"/>
</dbReference>
<dbReference type="PANTHER" id="PTHR21575">
    <property type="entry name" value="PROTEIN HID1"/>
    <property type="match status" value="1"/>
</dbReference>
<feature type="compositionally biased region" description="Basic and acidic residues" evidence="1">
    <location>
        <begin position="359"/>
        <end position="368"/>
    </location>
</feature>
<dbReference type="STRING" id="284593.Q6FK58"/>
<dbReference type="PANTHER" id="PTHR21575:SF12">
    <property type="entry name" value="PROTEIN HID1"/>
    <property type="match status" value="1"/>
</dbReference>
<feature type="region of interest" description="Disordered" evidence="1">
    <location>
        <begin position="358"/>
        <end position="382"/>
    </location>
</feature>
<feature type="compositionally biased region" description="Basic and acidic residues" evidence="1">
    <location>
        <begin position="904"/>
        <end position="914"/>
    </location>
</feature>
<dbReference type="GO" id="GO:0005797">
    <property type="term" value="C:Golgi medial cisterna"/>
    <property type="evidence" value="ECO:0007669"/>
    <property type="project" value="TreeGrafter"/>
</dbReference>